<reference evidence="2 3" key="1">
    <citation type="submission" date="2017-05" db="EMBL/GenBank/DDBJ databases">
        <authorList>
            <person name="Varghese N."/>
            <person name="Submissions S."/>
        </authorList>
    </citation>
    <scope>NUCLEOTIDE SEQUENCE [LARGE SCALE GENOMIC DNA]</scope>
    <source>
        <strain evidence="2 3">DSM 29734</strain>
    </source>
</reference>
<comment type="caution">
    <text evidence="2">The sequence shown here is derived from an EMBL/GenBank/DDBJ whole genome shotgun (WGS) entry which is preliminary data.</text>
</comment>
<dbReference type="EMBL" id="FXTY01000004">
    <property type="protein sequence ID" value="SMP21743.1"/>
    <property type="molecule type" value="Genomic_DNA"/>
</dbReference>
<dbReference type="RefSeq" id="WP_283426022.1">
    <property type="nucleotide sequence ID" value="NZ_FXTY01000004.1"/>
</dbReference>
<evidence type="ECO:0000313" key="2">
    <source>
        <dbReference type="EMBL" id="SMP21743.1"/>
    </source>
</evidence>
<organism evidence="2 3">
    <name type="scientific">Shimia sagamensis</name>
    <dbReference type="NCBI Taxonomy" id="1566352"/>
    <lineage>
        <taxon>Bacteria</taxon>
        <taxon>Pseudomonadati</taxon>
        <taxon>Pseudomonadota</taxon>
        <taxon>Alphaproteobacteria</taxon>
        <taxon>Rhodobacterales</taxon>
        <taxon>Roseobacteraceae</taxon>
    </lineage>
</organism>
<proteinExistence type="predicted"/>
<keyword evidence="3" id="KW-1185">Reference proteome</keyword>
<accession>A0ABY1NY25</accession>
<keyword evidence="1" id="KW-0472">Membrane</keyword>
<keyword evidence="1" id="KW-0812">Transmembrane</keyword>
<keyword evidence="1" id="KW-1133">Transmembrane helix</keyword>
<gene>
    <name evidence="2" type="ORF">SAMN06265373_10451</name>
</gene>
<feature type="transmembrane region" description="Helical" evidence="1">
    <location>
        <begin position="12"/>
        <end position="34"/>
    </location>
</feature>
<evidence type="ECO:0000313" key="3">
    <source>
        <dbReference type="Proteomes" id="UP001157961"/>
    </source>
</evidence>
<protein>
    <submittedName>
        <fullName evidence="2">Uncharacterized protein</fullName>
    </submittedName>
</protein>
<sequence length="136" mass="15322">MSPTNFHRLYRVSAWYDLLITWPYMTPLTLGLFWSGMNGAHAATGLPPLPDLNAYAVLFANFFGSVVTIWSIVRLRLNDPQLARYDAVGRWLFSAWMLNAVLNGASPLIWGFIIIELTFAVLQSLPVREPTQVHAT</sequence>
<evidence type="ECO:0000256" key="1">
    <source>
        <dbReference type="SAM" id="Phobius"/>
    </source>
</evidence>
<feature type="transmembrane region" description="Helical" evidence="1">
    <location>
        <begin position="54"/>
        <end position="73"/>
    </location>
</feature>
<name>A0ABY1NY25_9RHOB</name>
<dbReference type="Proteomes" id="UP001157961">
    <property type="component" value="Unassembled WGS sequence"/>
</dbReference>